<dbReference type="InterPro" id="IPR036085">
    <property type="entry name" value="PAZ_dom_sf"/>
</dbReference>
<evidence type="ECO:0000256" key="1">
    <source>
        <dbReference type="ARBA" id="ARBA00008201"/>
    </source>
</evidence>
<protein>
    <submittedName>
        <fullName evidence="6">Putative post-transcriptional gene silencing PAZ-Argonaute family</fullName>
    </submittedName>
</protein>
<dbReference type="InterPro" id="IPR032474">
    <property type="entry name" value="Argonaute_N"/>
</dbReference>
<dbReference type="OMA" id="YMEIVDE"/>
<dbReference type="SMART" id="SM01163">
    <property type="entry name" value="DUF1785"/>
    <property type="match status" value="1"/>
</dbReference>
<comment type="caution">
    <text evidence="6">The sequence shown here is derived from an EMBL/GenBank/DDBJ whole genome shotgun (WGS) entry which is preliminary data.</text>
</comment>
<keyword evidence="7" id="KW-1185">Reference proteome</keyword>
<name>A0A2P6P950_ROSCH</name>
<sequence>MQYDDGTEVDGKGIGRKVLEKVKDTYSVELENKDFAYDGEKSLFTVGQLPHKKLDFTVVLDDISSSSGYFAHRSRTNGGSGGSYSLEESQGDRKRVKQSFQSKTIKVQVNFAAKIPMQAITNALRGQDSDHFQEAIRVLDIIIRQNAAKQGCLLVRESFFHNNPRNFIELGGGVLGCRGFHSSFRATQGGLSLNMGHDGDGEEITVYEYFAQHKHMQLHDSADFPYINVGKPKKPSYFPLELCNLVSLQRYTKALSNLQRASLVEKSRQKPQERMSTLRDLGEINSLLMVEHSPSLPLVSKSPTLILGMDVSHGSPGRSDVPSIAAVVSSRKWPLISRYRAAVRTQSPKVEMIANLFKPVSDKEDQGIIKLAPISPYTLPL</sequence>
<dbReference type="Proteomes" id="UP000238479">
    <property type="component" value="Chromosome 7"/>
</dbReference>
<dbReference type="SUPFAM" id="SSF101690">
    <property type="entry name" value="PAZ domain"/>
    <property type="match status" value="1"/>
</dbReference>
<keyword evidence="3" id="KW-0687">Ribonucleoprotein</keyword>
<evidence type="ECO:0000313" key="6">
    <source>
        <dbReference type="EMBL" id="PRQ18456.1"/>
    </source>
</evidence>
<dbReference type="Pfam" id="PF08699">
    <property type="entry name" value="ArgoL1"/>
    <property type="match status" value="1"/>
</dbReference>
<dbReference type="Pfam" id="PF02170">
    <property type="entry name" value="PAZ"/>
    <property type="match status" value="1"/>
</dbReference>
<feature type="region of interest" description="Disordered" evidence="4">
    <location>
        <begin position="71"/>
        <end position="98"/>
    </location>
</feature>
<evidence type="ECO:0000256" key="4">
    <source>
        <dbReference type="SAM" id="MobiDB-lite"/>
    </source>
</evidence>
<organism evidence="6 7">
    <name type="scientific">Rosa chinensis</name>
    <name type="common">China rose</name>
    <dbReference type="NCBI Taxonomy" id="74649"/>
    <lineage>
        <taxon>Eukaryota</taxon>
        <taxon>Viridiplantae</taxon>
        <taxon>Streptophyta</taxon>
        <taxon>Embryophyta</taxon>
        <taxon>Tracheophyta</taxon>
        <taxon>Spermatophyta</taxon>
        <taxon>Magnoliopsida</taxon>
        <taxon>eudicotyledons</taxon>
        <taxon>Gunneridae</taxon>
        <taxon>Pentapetalae</taxon>
        <taxon>rosids</taxon>
        <taxon>fabids</taxon>
        <taxon>Rosales</taxon>
        <taxon>Rosaceae</taxon>
        <taxon>Rosoideae</taxon>
        <taxon>Rosoideae incertae sedis</taxon>
        <taxon>Rosa</taxon>
    </lineage>
</organism>
<dbReference type="InterPro" id="IPR036397">
    <property type="entry name" value="RNaseH_sf"/>
</dbReference>
<dbReference type="InterPro" id="IPR003100">
    <property type="entry name" value="PAZ_dom"/>
</dbReference>
<dbReference type="Gramene" id="PRQ18456">
    <property type="protein sequence ID" value="PRQ18456"/>
    <property type="gene ID" value="RchiOBHm_Chr7g0206231"/>
</dbReference>
<feature type="domain" description="PAZ" evidence="5">
    <location>
        <begin position="137"/>
        <end position="247"/>
    </location>
</feature>
<dbReference type="PROSITE" id="PS50821">
    <property type="entry name" value="PAZ"/>
    <property type="match status" value="1"/>
</dbReference>
<proteinExistence type="inferred from homology"/>
<dbReference type="Pfam" id="PF16486">
    <property type="entry name" value="ArgoN"/>
    <property type="match status" value="1"/>
</dbReference>
<evidence type="ECO:0000256" key="2">
    <source>
        <dbReference type="ARBA" id="ARBA00022491"/>
    </source>
</evidence>
<accession>A0A2P6P950</accession>
<dbReference type="CDD" id="cd02846">
    <property type="entry name" value="PAZ_argonaute_like"/>
    <property type="match status" value="1"/>
</dbReference>
<dbReference type="PANTHER" id="PTHR22891">
    <property type="entry name" value="EUKARYOTIC TRANSLATION INITIATION FACTOR 2C"/>
    <property type="match status" value="1"/>
</dbReference>
<comment type="similarity">
    <text evidence="1">Belongs to the argonaute family. Ago subfamily.</text>
</comment>
<dbReference type="STRING" id="74649.A0A2P6P950"/>
<dbReference type="GO" id="GO:1990904">
    <property type="term" value="C:ribonucleoprotein complex"/>
    <property type="evidence" value="ECO:0007669"/>
    <property type="project" value="UniProtKB-KW"/>
</dbReference>
<gene>
    <name evidence="6" type="ORF">RchiOBHm_Chr7g0206231</name>
</gene>
<dbReference type="Gene3D" id="2.170.260.10">
    <property type="entry name" value="paz domain"/>
    <property type="match status" value="1"/>
</dbReference>
<dbReference type="InterPro" id="IPR014811">
    <property type="entry name" value="ArgoL1"/>
</dbReference>
<dbReference type="Pfam" id="PF02171">
    <property type="entry name" value="Piwi"/>
    <property type="match status" value="1"/>
</dbReference>
<dbReference type="InterPro" id="IPR003165">
    <property type="entry name" value="Piwi"/>
</dbReference>
<reference evidence="6 7" key="1">
    <citation type="journal article" date="2018" name="Nat. Genet.">
        <title>The Rosa genome provides new insights in the design of modern roses.</title>
        <authorList>
            <person name="Bendahmane M."/>
        </authorList>
    </citation>
    <scope>NUCLEOTIDE SEQUENCE [LARGE SCALE GENOMIC DNA]</scope>
    <source>
        <strain evidence="7">cv. Old Blush</strain>
    </source>
</reference>
<evidence type="ECO:0000256" key="3">
    <source>
        <dbReference type="ARBA" id="ARBA00023274"/>
    </source>
</evidence>
<dbReference type="Gene3D" id="3.30.420.10">
    <property type="entry name" value="Ribonuclease H-like superfamily/Ribonuclease H"/>
    <property type="match status" value="1"/>
</dbReference>
<evidence type="ECO:0000259" key="5">
    <source>
        <dbReference type="PROSITE" id="PS50821"/>
    </source>
</evidence>
<dbReference type="GO" id="GO:0051607">
    <property type="term" value="P:defense response to virus"/>
    <property type="evidence" value="ECO:0007669"/>
    <property type="project" value="UniProtKB-ARBA"/>
</dbReference>
<dbReference type="AlphaFoldDB" id="A0A2P6P950"/>
<dbReference type="GO" id="GO:0003723">
    <property type="term" value="F:RNA binding"/>
    <property type="evidence" value="ECO:0007669"/>
    <property type="project" value="InterPro"/>
</dbReference>
<evidence type="ECO:0000313" key="7">
    <source>
        <dbReference type="Proteomes" id="UP000238479"/>
    </source>
</evidence>
<keyword evidence="2" id="KW-0678">Repressor</keyword>
<dbReference type="EMBL" id="PDCK01000045">
    <property type="protein sequence ID" value="PRQ18456.1"/>
    <property type="molecule type" value="Genomic_DNA"/>
</dbReference>